<proteinExistence type="predicted"/>
<organism evidence="2 3">
    <name type="scientific">Thauera sinica</name>
    <dbReference type="NCBI Taxonomy" id="2665146"/>
    <lineage>
        <taxon>Bacteria</taxon>
        <taxon>Pseudomonadati</taxon>
        <taxon>Pseudomonadota</taxon>
        <taxon>Betaproteobacteria</taxon>
        <taxon>Rhodocyclales</taxon>
        <taxon>Zoogloeaceae</taxon>
        <taxon>Thauera</taxon>
    </lineage>
</organism>
<accession>A0ABW1AQM1</accession>
<gene>
    <name evidence="2" type="ORF">ACFPTN_08410</name>
</gene>
<dbReference type="SUPFAM" id="SSF64307">
    <property type="entry name" value="SirA-like"/>
    <property type="match status" value="1"/>
</dbReference>
<feature type="domain" description="DUF2249" evidence="1">
    <location>
        <begin position="6"/>
        <end position="71"/>
    </location>
</feature>
<dbReference type="Gene3D" id="3.30.110.40">
    <property type="entry name" value="TusA-like domain"/>
    <property type="match status" value="1"/>
</dbReference>
<protein>
    <submittedName>
        <fullName evidence="2">DUF2249 domain-containing protein</fullName>
    </submittedName>
</protein>
<sequence>MSTVIVDARGLEPPEPFERAMEALADLPPGGEMTLLLDRMPYPLLRMLDRDGYPHQDLVRDDGVVEIRITRP</sequence>
<dbReference type="RefSeq" id="WP_385961115.1">
    <property type="nucleotide sequence ID" value="NZ_JBHSOG010000030.1"/>
</dbReference>
<evidence type="ECO:0000259" key="1">
    <source>
        <dbReference type="Pfam" id="PF10006"/>
    </source>
</evidence>
<reference evidence="3" key="1">
    <citation type="journal article" date="2019" name="Int. J. Syst. Evol. Microbiol.">
        <title>The Global Catalogue of Microorganisms (GCM) 10K type strain sequencing project: providing services to taxonomists for standard genome sequencing and annotation.</title>
        <authorList>
            <consortium name="The Broad Institute Genomics Platform"/>
            <consortium name="The Broad Institute Genome Sequencing Center for Infectious Disease"/>
            <person name="Wu L."/>
            <person name="Ma J."/>
        </authorList>
    </citation>
    <scope>NUCLEOTIDE SEQUENCE [LARGE SCALE GENOMIC DNA]</scope>
    <source>
        <strain evidence="3">SHR3</strain>
    </source>
</reference>
<evidence type="ECO:0000313" key="3">
    <source>
        <dbReference type="Proteomes" id="UP001595974"/>
    </source>
</evidence>
<dbReference type="Proteomes" id="UP001595974">
    <property type="component" value="Unassembled WGS sequence"/>
</dbReference>
<dbReference type="Pfam" id="PF10006">
    <property type="entry name" value="DUF2249"/>
    <property type="match status" value="1"/>
</dbReference>
<dbReference type="InterPro" id="IPR018720">
    <property type="entry name" value="DUF2249"/>
</dbReference>
<keyword evidence="3" id="KW-1185">Reference proteome</keyword>
<comment type="caution">
    <text evidence="2">The sequence shown here is derived from an EMBL/GenBank/DDBJ whole genome shotgun (WGS) entry which is preliminary data.</text>
</comment>
<dbReference type="CDD" id="cd00291">
    <property type="entry name" value="SirA_YedF_YeeD"/>
    <property type="match status" value="1"/>
</dbReference>
<evidence type="ECO:0000313" key="2">
    <source>
        <dbReference type="EMBL" id="MFC5769394.1"/>
    </source>
</evidence>
<name>A0ABW1AQM1_9RHOO</name>
<dbReference type="InterPro" id="IPR036868">
    <property type="entry name" value="TusA-like_sf"/>
</dbReference>
<dbReference type="EMBL" id="JBHSOG010000030">
    <property type="protein sequence ID" value="MFC5769394.1"/>
    <property type="molecule type" value="Genomic_DNA"/>
</dbReference>